<evidence type="ECO:0000259" key="2">
    <source>
        <dbReference type="Pfam" id="PF02470"/>
    </source>
</evidence>
<dbReference type="NCBIfam" id="TIGR00996">
    <property type="entry name" value="Mtu_fam_mce"/>
    <property type="match status" value="1"/>
</dbReference>
<dbReference type="InterPro" id="IPR024516">
    <property type="entry name" value="Mce_C"/>
</dbReference>
<gene>
    <name evidence="4" type="ORF">GCM10017577_09880</name>
</gene>
<dbReference type="EMBL" id="BSFQ01000003">
    <property type="protein sequence ID" value="GLL09848.1"/>
    <property type="molecule type" value="Genomic_DNA"/>
</dbReference>
<dbReference type="Pfam" id="PF02470">
    <property type="entry name" value="MlaD"/>
    <property type="match status" value="1"/>
</dbReference>
<name>A0A9W6KY64_9PSEU</name>
<organism evidence="4 5">
    <name type="scientific">Pseudonocardia halophobica</name>
    <dbReference type="NCBI Taxonomy" id="29401"/>
    <lineage>
        <taxon>Bacteria</taxon>
        <taxon>Bacillati</taxon>
        <taxon>Actinomycetota</taxon>
        <taxon>Actinomycetes</taxon>
        <taxon>Pseudonocardiales</taxon>
        <taxon>Pseudonocardiaceae</taxon>
        <taxon>Pseudonocardia</taxon>
    </lineage>
</organism>
<evidence type="ECO:0000256" key="1">
    <source>
        <dbReference type="SAM" id="MobiDB-lite"/>
    </source>
</evidence>
<feature type="region of interest" description="Disordered" evidence="1">
    <location>
        <begin position="364"/>
        <end position="410"/>
    </location>
</feature>
<dbReference type="AlphaFoldDB" id="A0A9W6KY64"/>
<keyword evidence="5" id="KW-1185">Reference proteome</keyword>
<dbReference type="RefSeq" id="WP_037043683.1">
    <property type="nucleotide sequence ID" value="NZ_BAAAUZ010000011.1"/>
</dbReference>
<dbReference type="GO" id="GO:0005576">
    <property type="term" value="C:extracellular region"/>
    <property type="evidence" value="ECO:0007669"/>
    <property type="project" value="TreeGrafter"/>
</dbReference>
<dbReference type="PANTHER" id="PTHR33371:SF4">
    <property type="entry name" value="INTERMEMBRANE PHOSPHOLIPID TRANSPORT SYSTEM BINDING PROTEIN MLAD"/>
    <property type="match status" value="1"/>
</dbReference>
<accession>A0A9W6KY64</accession>
<protein>
    <submittedName>
        <fullName evidence="4">Mammalian cell entry protein</fullName>
    </submittedName>
</protein>
<feature type="domain" description="Mammalian cell entry C-terminal" evidence="3">
    <location>
        <begin position="112"/>
        <end position="289"/>
    </location>
</feature>
<evidence type="ECO:0000259" key="3">
    <source>
        <dbReference type="Pfam" id="PF11887"/>
    </source>
</evidence>
<dbReference type="InterPro" id="IPR052336">
    <property type="entry name" value="MlaD_Phospholipid_Transporter"/>
</dbReference>
<feature type="domain" description="Mce/MlaD" evidence="2">
    <location>
        <begin position="33"/>
        <end position="105"/>
    </location>
</feature>
<dbReference type="InterPro" id="IPR005693">
    <property type="entry name" value="Mce"/>
</dbReference>
<dbReference type="Proteomes" id="UP001143463">
    <property type="component" value="Unassembled WGS sequence"/>
</dbReference>
<dbReference type="PANTHER" id="PTHR33371">
    <property type="entry name" value="INTERMEMBRANE PHOSPHOLIPID TRANSPORT SYSTEM BINDING PROTEIN MLAD-RELATED"/>
    <property type="match status" value="1"/>
</dbReference>
<comment type="caution">
    <text evidence="4">The sequence shown here is derived from an EMBL/GenBank/DDBJ whole genome shotgun (WGS) entry which is preliminary data.</text>
</comment>
<evidence type="ECO:0000313" key="5">
    <source>
        <dbReference type="Proteomes" id="UP001143463"/>
    </source>
</evidence>
<dbReference type="InterPro" id="IPR003399">
    <property type="entry name" value="Mce/MlaD"/>
</dbReference>
<reference evidence="4" key="1">
    <citation type="journal article" date="2014" name="Int. J. Syst. Evol. Microbiol.">
        <title>Complete genome sequence of Corynebacterium casei LMG S-19264T (=DSM 44701T), isolated from a smear-ripened cheese.</title>
        <authorList>
            <consortium name="US DOE Joint Genome Institute (JGI-PGF)"/>
            <person name="Walter F."/>
            <person name="Albersmeier A."/>
            <person name="Kalinowski J."/>
            <person name="Ruckert C."/>
        </authorList>
    </citation>
    <scope>NUCLEOTIDE SEQUENCE</scope>
    <source>
        <strain evidence="4">VKM Ac-1069</strain>
    </source>
</reference>
<reference evidence="4" key="2">
    <citation type="submission" date="2023-01" db="EMBL/GenBank/DDBJ databases">
        <authorList>
            <person name="Sun Q."/>
            <person name="Evtushenko L."/>
        </authorList>
    </citation>
    <scope>NUCLEOTIDE SEQUENCE</scope>
    <source>
        <strain evidence="4">VKM Ac-1069</strain>
    </source>
</reference>
<proteinExistence type="predicted"/>
<sequence length="410" mass="42134">MSRILILRVLAAVVVAVLVAGVLVAVSVSGTRKASAYFTSTTGMYPGDEVRILGVPVGKIDAITPEGNQVKVDFHYDSDQEVPADAQAAIVAPSLVTTRYLQLAPRYTGGPTLAEGAIIPLERTAVPVEWDSIKDQLSRLSTDLGPVADDPDGSLARALSVGADTLQGQGAGLNDTLKRLAAATTTLADGSDDLFGTVNNLQVFTAALATSDKQIEEFGTRLASVSGILDENRDQLGAALADLRTTVGTVQQFVADNRDRLGTSVDRLAGVTGILAAQQEDLAGVLHAAPLPLTNLYNAIQPGTASLHGQLALANLQNPSLFVCSGIAAAGNLDPQEAAKQCAAALGPLLDLLKVNYPPVAANPLSRPGSLPTEASPRAPLPADGPSAILPPVTGQGGLSELLTPQGGTR</sequence>
<evidence type="ECO:0000313" key="4">
    <source>
        <dbReference type="EMBL" id="GLL09848.1"/>
    </source>
</evidence>
<dbReference type="Pfam" id="PF11887">
    <property type="entry name" value="Mce4_CUP1"/>
    <property type="match status" value="1"/>
</dbReference>